<dbReference type="EMBL" id="CABFOC020000045">
    <property type="protein sequence ID" value="CAH0052698.1"/>
    <property type="molecule type" value="Genomic_DNA"/>
</dbReference>
<organism evidence="2 3">
    <name type="scientific">Clonostachys solani</name>
    <dbReference type="NCBI Taxonomy" id="160281"/>
    <lineage>
        <taxon>Eukaryota</taxon>
        <taxon>Fungi</taxon>
        <taxon>Dikarya</taxon>
        <taxon>Ascomycota</taxon>
        <taxon>Pezizomycotina</taxon>
        <taxon>Sordariomycetes</taxon>
        <taxon>Hypocreomycetidae</taxon>
        <taxon>Hypocreales</taxon>
        <taxon>Bionectriaceae</taxon>
        <taxon>Clonostachys</taxon>
    </lineage>
</organism>
<proteinExistence type="predicted"/>
<accession>A0A9N9ZBS0</accession>
<evidence type="ECO:0000256" key="1">
    <source>
        <dbReference type="SAM" id="MobiDB-lite"/>
    </source>
</evidence>
<comment type="caution">
    <text evidence="2">The sequence shown here is derived from an EMBL/GenBank/DDBJ whole genome shotgun (WGS) entry which is preliminary data.</text>
</comment>
<evidence type="ECO:0000313" key="3">
    <source>
        <dbReference type="Proteomes" id="UP000775872"/>
    </source>
</evidence>
<name>A0A9N9ZBS0_9HYPO</name>
<gene>
    <name evidence="2" type="ORF">CSOL1703_00004564</name>
</gene>
<reference evidence="2 3" key="2">
    <citation type="submission" date="2021-10" db="EMBL/GenBank/DDBJ databases">
        <authorList>
            <person name="Piombo E."/>
        </authorList>
    </citation>
    <scope>NUCLEOTIDE SEQUENCE [LARGE SCALE GENOMIC DNA]</scope>
</reference>
<sequence length="145" mass="16815">MMILHQTHNAGCKRPPQQRSEQHSLKRVGQQYWIRKEPKLDRCHKLAPFLVRLACFGLSFLCWTVALLSCCTTLSSTIGSSQLGKILPIYRDFFQQPSRMELQALSYMLWVSLSSRQPISPEGHRQDHAPMIVPTALVQYIRRRH</sequence>
<feature type="region of interest" description="Disordered" evidence="1">
    <location>
        <begin position="1"/>
        <end position="25"/>
    </location>
</feature>
<evidence type="ECO:0000313" key="2">
    <source>
        <dbReference type="EMBL" id="CAH0052698.1"/>
    </source>
</evidence>
<reference evidence="3" key="1">
    <citation type="submission" date="2019-06" db="EMBL/GenBank/DDBJ databases">
        <authorList>
            <person name="Broberg M."/>
        </authorList>
    </citation>
    <scope>NUCLEOTIDE SEQUENCE [LARGE SCALE GENOMIC DNA]</scope>
</reference>
<dbReference type="AlphaFoldDB" id="A0A9N9ZBS0"/>
<dbReference type="Proteomes" id="UP000775872">
    <property type="component" value="Unassembled WGS sequence"/>
</dbReference>
<keyword evidence="3" id="KW-1185">Reference proteome</keyword>
<protein>
    <submittedName>
        <fullName evidence="2">Uncharacterized protein</fullName>
    </submittedName>
</protein>